<dbReference type="EMBL" id="FMCT01000010">
    <property type="protein sequence ID" value="SCF38178.1"/>
    <property type="molecule type" value="Genomic_DNA"/>
</dbReference>
<organism evidence="1 2">
    <name type="scientific">Micromonospora carbonacea</name>
    <dbReference type="NCBI Taxonomy" id="47853"/>
    <lineage>
        <taxon>Bacteria</taxon>
        <taxon>Bacillati</taxon>
        <taxon>Actinomycetota</taxon>
        <taxon>Actinomycetes</taxon>
        <taxon>Micromonosporales</taxon>
        <taxon>Micromonosporaceae</taxon>
        <taxon>Micromonospora</taxon>
    </lineage>
</organism>
<sequence length="166" mass="17740">MTDVSDSGRRQHQDHDRVVESLRAVYLAKEGAVDLMADLFAVDGVYETMFTLPGLPTRFEGREVIRAHLRTRLGGAAAVLDTRTATLTTYPGADPEILVVSVELAGFSTGTDSDFRFTSSLGVLRIRHGEIVSYRDYPNAIGGSAAAGSVDKLGNLLIGIAQRGGS</sequence>
<evidence type="ECO:0000313" key="1">
    <source>
        <dbReference type="EMBL" id="SCF38178.1"/>
    </source>
</evidence>
<keyword evidence="2" id="KW-1185">Reference proteome</keyword>
<dbReference type="SUPFAM" id="SSF54427">
    <property type="entry name" value="NTF2-like"/>
    <property type="match status" value="1"/>
</dbReference>
<name>A0A1C4ZYV1_9ACTN</name>
<dbReference type="InterPro" id="IPR032710">
    <property type="entry name" value="NTF2-like_dom_sf"/>
</dbReference>
<proteinExistence type="predicted"/>
<protein>
    <recommendedName>
        <fullName evidence="3">Nuclear transport factor 2 family protein</fullName>
    </recommendedName>
</protein>
<gene>
    <name evidence="1" type="ORF">GA0070563_110191</name>
</gene>
<evidence type="ECO:0000313" key="2">
    <source>
        <dbReference type="Proteomes" id="UP000183585"/>
    </source>
</evidence>
<dbReference type="AlphaFoldDB" id="A0A1C4ZYV1"/>
<evidence type="ECO:0008006" key="3">
    <source>
        <dbReference type="Google" id="ProtNLM"/>
    </source>
</evidence>
<dbReference type="Gene3D" id="3.10.450.50">
    <property type="match status" value="1"/>
</dbReference>
<reference evidence="2" key="1">
    <citation type="submission" date="2016-06" db="EMBL/GenBank/DDBJ databases">
        <authorList>
            <person name="Varghese N."/>
            <person name="Submissions Spin"/>
        </authorList>
    </citation>
    <scope>NUCLEOTIDE SEQUENCE [LARGE SCALE GENOMIC DNA]</scope>
    <source>
        <strain evidence="2">DSM 43168</strain>
    </source>
</reference>
<dbReference type="Proteomes" id="UP000183585">
    <property type="component" value="Unassembled WGS sequence"/>
</dbReference>
<accession>A0A1C4ZYV1</accession>